<evidence type="ECO:0000313" key="3">
    <source>
        <dbReference type="Proteomes" id="UP000593562"/>
    </source>
</evidence>
<keyword evidence="3" id="KW-1185">Reference proteome</keyword>
<dbReference type="Proteomes" id="UP000593562">
    <property type="component" value="Unassembled WGS sequence"/>
</dbReference>
<dbReference type="AlphaFoldDB" id="A0A7J7DTA0"/>
<evidence type="ECO:0000313" key="2">
    <source>
        <dbReference type="EMBL" id="KAF5749356.1"/>
    </source>
</evidence>
<dbReference type="EMBL" id="JAAARO010000004">
    <property type="protein sequence ID" value="KAF5749356.1"/>
    <property type="molecule type" value="Genomic_DNA"/>
</dbReference>
<evidence type="ECO:0000256" key="1">
    <source>
        <dbReference type="SAM" id="MobiDB-lite"/>
    </source>
</evidence>
<dbReference type="PANTHER" id="PTHR48248:SF5">
    <property type="entry name" value="UVR DOMAIN-CONTAINING PROTEIN"/>
    <property type="match status" value="1"/>
</dbReference>
<comment type="caution">
    <text evidence="2">The sequence shown here is derived from an EMBL/GenBank/DDBJ whole genome shotgun (WGS) entry which is preliminary data.</text>
</comment>
<accession>A0A7J7DTA0</accession>
<dbReference type="PANTHER" id="PTHR48248">
    <property type="entry name" value="UVR DOMAIN-CONTAINING PROTEIN"/>
    <property type="match status" value="1"/>
</dbReference>
<proteinExistence type="predicted"/>
<sequence length="94" mass="10772">MAEISAEQKSIAEGQKHVRKKCEEMQREREQLHKETELISLQSMGIRIRLNLMFQILKARVESDSAKVAQLTRSLRDLIANPKEEHKGSVDESG</sequence>
<dbReference type="InParanoid" id="A0A7J7DTA0"/>
<name>A0A7J7DTA0_TRIWF</name>
<reference evidence="2 3" key="1">
    <citation type="journal article" date="2020" name="Nat. Commun.">
        <title>Genome of Tripterygium wilfordii and identification of cytochrome P450 involved in triptolide biosynthesis.</title>
        <authorList>
            <person name="Tu L."/>
            <person name="Su P."/>
            <person name="Zhang Z."/>
            <person name="Gao L."/>
            <person name="Wang J."/>
            <person name="Hu T."/>
            <person name="Zhou J."/>
            <person name="Zhang Y."/>
            <person name="Zhao Y."/>
            <person name="Liu Y."/>
            <person name="Song Y."/>
            <person name="Tong Y."/>
            <person name="Lu Y."/>
            <person name="Yang J."/>
            <person name="Xu C."/>
            <person name="Jia M."/>
            <person name="Peters R.J."/>
            <person name="Huang L."/>
            <person name="Gao W."/>
        </authorList>
    </citation>
    <scope>NUCLEOTIDE SEQUENCE [LARGE SCALE GENOMIC DNA]</scope>
    <source>
        <strain evidence="3">cv. XIE 37</strain>
        <tissue evidence="2">Leaf</tissue>
    </source>
</reference>
<organism evidence="2 3">
    <name type="scientific">Tripterygium wilfordii</name>
    <name type="common">Thunder God vine</name>
    <dbReference type="NCBI Taxonomy" id="458696"/>
    <lineage>
        <taxon>Eukaryota</taxon>
        <taxon>Viridiplantae</taxon>
        <taxon>Streptophyta</taxon>
        <taxon>Embryophyta</taxon>
        <taxon>Tracheophyta</taxon>
        <taxon>Spermatophyta</taxon>
        <taxon>Magnoliopsida</taxon>
        <taxon>eudicotyledons</taxon>
        <taxon>Gunneridae</taxon>
        <taxon>Pentapetalae</taxon>
        <taxon>rosids</taxon>
        <taxon>fabids</taxon>
        <taxon>Celastrales</taxon>
        <taxon>Celastraceae</taxon>
        <taxon>Tripterygium</taxon>
    </lineage>
</organism>
<gene>
    <name evidence="2" type="ORF">HS088_TW04G01324</name>
</gene>
<feature type="region of interest" description="Disordered" evidence="1">
    <location>
        <begin position="1"/>
        <end position="27"/>
    </location>
</feature>
<protein>
    <submittedName>
        <fullName evidence="2">Uncharacterized protein</fullName>
    </submittedName>
</protein>